<comment type="caution">
    <text evidence="2">The sequence shown here is derived from an EMBL/GenBank/DDBJ whole genome shotgun (WGS) entry which is preliminary data.</text>
</comment>
<feature type="region of interest" description="Disordered" evidence="1">
    <location>
        <begin position="48"/>
        <end position="83"/>
    </location>
</feature>
<reference evidence="2" key="1">
    <citation type="journal article" date="2014" name="Int. J. Syst. Evol. Microbiol.">
        <title>Complete genome sequence of Corynebacterium casei LMG S-19264T (=DSM 44701T), isolated from a smear-ripened cheese.</title>
        <authorList>
            <consortium name="US DOE Joint Genome Institute (JGI-PGF)"/>
            <person name="Walter F."/>
            <person name="Albersmeier A."/>
            <person name="Kalinowski J."/>
            <person name="Ruckert C."/>
        </authorList>
    </citation>
    <scope>NUCLEOTIDE SEQUENCE</scope>
    <source>
        <strain evidence="2">CGMCC 1.10859</strain>
    </source>
</reference>
<evidence type="ECO:0000313" key="5">
    <source>
        <dbReference type="Proteomes" id="UP000634647"/>
    </source>
</evidence>
<dbReference type="EMBL" id="BNAB01000001">
    <property type="protein sequence ID" value="GHD98741.1"/>
    <property type="molecule type" value="Genomic_DNA"/>
</dbReference>
<evidence type="ECO:0000313" key="3">
    <source>
        <dbReference type="EMBL" id="SDW07229.1"/>
    </source>
</evidence>
<dbReference type="RefSeq" id="WP_035845172.1">
    <property type="nucleotide sequence ID" value="NZ_BNAB01000001.1"/>
</dbReference>
<dbReference type="AlphaFoldDB" id="A0AAN4UN63"/>
<evidence type="ECO:0000313" key="4">
    <source>
        <dbReference type="Proteomes" id="UP000199541"/>
    </source>
</evidence>
<dbReference type="EMBL" id="FNOB01000001">
    <property type="protein sequence ID" value="SDW07229.1"/>
    <property type="molecule type" value="Genomic_DNA"/>
</dbReference>
<dbReference type="Proteomes" id="UP000199541">
    <property type="component" value="Unassembled WGS sequence"/>
</dbReference>
<name>A0AAN4UN63_9RHOB</name>
<evidence type="ECO:0000313" key="2">
    <source>
        <dbReference type="EMBL" id="GHD98741.1"/>
    </source>
</evidence>
<proteinExistence type="predicted"/>
<reference evidence="3 4" key="2">
    <citation type="submission" date="2016-10" db="EMBL/GenBank/DDBJ databases">
        <authorList>
            <person name="Varghese N."/>
            <person name="Submissions S."/>
        </authorList>
    </citation>
    <scope>NUCLEOTIDE SEQUENCE [LARGE SCALE GENOMIC DNA]</scope>
    <source>
        <strain evidence="3 4">DSM 24802</strain>
    </source>
</reference>
<keyword evidence="4" id="KW-1185">Reference proteome</keyword>
<protein>
    <submittedName>
        <fullName evidence="2">Uncharacterized protein</fullName>
    </submittedName>
</protein>
<organism evidence="2 5">
    <name type="scientific">Allgaiera indica</name>
    <dbReference type="NCBI Taxonomy" id="765699"/>
    <lineage>
        <taxon>Bacteria</taxon>
        <taxon>Pseudomonadati</taxon>
        <taxon>Pseudomonadota</taxon>
        <taxon>Alphaproteobacteria</taxon>
        <taxon>Rhodobacterales</taxon>
        <taxon>Paracoccaceae</taxon>
        <taxon>Allgaiera</taxon>
    </lineage>
</organism>
<gene>
    <name evidence="2" type="ORF">GCM10008024_03470</name>
    <name evidence="3" type="ORF">SAMN05444006_101202</name>
</gene>
<dbReference type="Proteomes" id="UP000634647">
    <property type="component" value="Unassembled WGS sequence"/>
</dbReference>
<dbReference type="PROSITE" id="PS51257">
    <property type="entry name" value="PROKAR_LIPOPROTEIN"/>
    <property type="match status" value="1"/>
</dbReference>
<sequence length="83" mass="8781">MQTIKGYLASFLAVLAGVTALWLGTLVFFTLLACSAAAAIAYWLGTGPRPITLRLPRDHRRSARPGPGPDAGPGPATDRSTRF</sequence>
<reference evidence="2" key="3">
    <citation type="submission" date="2023-06" db="EMBL/GenBank/DDBJ databases">
        <authorList>
            <person name="Sun Q."/>
            <person name="Zhou Y."/>
        </authorList>
    </citation>
    <scope>NUCLEOTIDE SEQUENCE</scope>
    <source>
        <strain evidence="2">CGMCC 1.10859</strain>
    </source>
</reference>
<accession>A0AAN4UN63</accession>
<evidence type="ECO:0000256" key="1">
    <source>
        <dbReference type="SAM" id="MobiDB-lite"/>
    </source>
</evidence>